<dbReference type="EMBL" id="CH902620">
    <property type="protein sequence ID" value="EDV31317.1"/>
    <property type="molecule type" value="Genomic_DNA"/>
</dbReference>
<evidence type="ECO:0000313" key="2">
    <source>
        <dbReference type="EMBL" id="EDV31317.1"/>
    </source>
</evidence>
<dbReference type="InParanoid" id="B3MJA7"/>
<organism evidence="2 3">
    <name type="scientific">Drosophila ananassae</name>
    <name type="common">Fruit fly</name>
    <dbReference type="NCBI Taxonomy" id="7217"/>
    <lineage>
        <taxon>Eukaryota</taxon>
        <taxon>Metazoa</taxon>
        <taxon>Ecdysozoa</taxon>
        <taxon>Arthropoda</taxon>
        <taxon>Hexapoda</taxon>
        <taxon>Insecta</taxon>
        <taxon>Pterygota</taxon>
        <taxon>Neoptera</taxon>
        <taxon>Endopterygota</taxon>
        <taxon>Diptera</taxon>
        <taxon>Brachycera</taxon>
        <taxon>Muscomorpha</taxon>
        <taxon>Ephydroidea</taxon>
        <taxon>Drosophilidae</taxon>
        <taxon>Drosophila</taxon>
        <taxon>Sophophora</taxon>
    </lineage>
</organism>
<feature type="region of interest" description="Disordered" evidence="1">
    <location>
        <begin position="88"/>
        <end position="108"/>
    </location>
</feature>
<sequence>MMDKNKSQKPKYKLCERNLEVLEDLAFVRNTLKDLDVESEPVTRGVLLDLAYTLARDQLVEADRYSKLANRSNLSIADIKMAKQVPVKEVPKPPPQEQKPKPEIPSNLPTWRMTTAQLETRDCGPVPNQGRNPPQIPNRVAPRLVRRPEPFLGSSVMGRGVINCAPMARGMPLSNIRMPYPGIVQPGNPSPSKKPRTYIVNPQMMSNIQIKQEKE</sequence>
<proteinExistence type="predicted"/>
<dbReference type="GO" id="GO:0046982">
    <property type="term" value="F:protein heterodimerization activity"/>
    <property type="evidence" value="ECO:0007669"/>
    <property type="project" value="InterPro"/>
</dbReference>
<name>B3MJA7_DROAN</name>
<evidence type="ECO:0000256" key="1">
    <source>
        <dbReference type="SAM" id="MobiDB-lite"/>
    </source>
</evidence>
<dbReference type="HOGENOM" id="CLU_1284474_0_0_1"/>
<dbReference type="AlphaFoldDB" id="B3MJA7"/>
<dbReference type="KEGG" id="dan:6497431"/>
<evidence type="ECO:0000313" key="3">
    <source>
        <dbReference type="Proteomes" id="UP000007801"/>
    </source>
</evidence>
<keyword evidence="3" id="KW-1185">Reference proteome</keyword>
<protein>
    <submittedName>
        <fullName evidence="2">Uncharacterized protein</fullName>
    </submittedName>
</protein>
<gene>
    <name evidence="2" type="primary">Dana\GF14609</name>
    <name evidence="2" type="synonym">dana_GLEANR_15373</name>
    <name evidence="2" type="ORF">GF14609</name>
</gene>
<dbReference type="InterPro" id="IPR009072">
    <property type="entry name" value="Histone-fold"/>
</dbReference>
<dbReference type="Proteomes" id="UP000007801">
    <property type="component" value="Unassembled WGS sequence"/>
</dbReference>
<accession>B3MJA7</accession>
<reference evidence="2 3" key="1">
    <citation type="journal article" date="2007" name="Nature">
        <title>Evolution of genes and genomes on the Drosophila phylogeny.</title>
        <authorList>
            <consortium name="Drosophila 12 Genomes Consortium"/>
            <person name="Clark A.G."/>
            <person name="Eisen M.B."/>
            <person name="Smith D.R."/>
            <person name="Bergman C.M."/>
            <person name="Oliver B."/>
            <person name="Markow T.A."/>
            <person name="Kaufman T.C."/>
            <person name="Kellis M."/>
            <person name="Gelbart W."/>
            <person name="Iyer V.N."/>
            <person name="Pollard D.A."/>
            <person name="Sackton T.B."/>
            <person name="Larracuente A.M."/>
            <person name="Singh N.D."/>
            <person name="Abad J.P."/>
            <person name="Abt D.N."/>
            <person name="Adryan B."/>
            <person name="Aguade M."/>
            <person name="Akashi H."/>
            <person name="Anderson W.W."/>
            <person name="Aquadro C.F."/>
            <person name="Ardell D.H."/>
            <person name="Arguello R."/>
            <person name="Artieri C.G."/>
            <person name="Barbash D.A."/>
            <person name="Barker D."/>
            <person name="Barsanti P."/>
            <person name="Batterham P."/>
            <person name="Batzoglou S."/>
            <person name="Begun D."/>
            <person name="Bhutkar A."/>
            <person name="Blanco E."/>
            <person name="Bosak S.A."/>
            <person name="Bradley R.K."/>
            <person name="Brand A.D."/>
            <person name="Brent M.R."/>
            <person name="Brooks A.N."/>
            <person name="Brown R.H."/>
            <person name="Butlin R.K."/>
            <person name="Caggese C."/>
            <person name="Calvi B.R."/>
            <person name="Bernardo de Carvalho A."/>
            <person name="Caspi A."/>
            <person name="Castrezana S."/>
            <person name="Celniker S.E."/>
            <person name="Chang J.L."/>
            <person name="Chapple C."/>
            <person name="Chatterji S."/>
            <person name="Chinwalla A."/>
            <person name="Civetta A."/>
            <person name="Clifton S.W."/>
            <person name="Comeron J.M."/>
            <person name="Costello J.C."/>
            <person name="Coyne J.A."/>
            <person name="Daub J."/>
            <person name="David R.G."/>
            <person name="Delcher A.L."/>
            <person name="Delehaunty K."/>
            <person name="Do C.B."/>
            <person name="Ebling H."/>
            <person name="Edwards K."/>
            <person name="Eickbush T."/>
            <person name="Evans J.D."/>
            <person name="Filipski A."/>
            <person name="Findeiss S."/>
            <person name="Freyhult E."/>
            <person name="Fulton L."/>
            <person name="Fulton R."/>
            <person name="Garcia A.C."/>
            <person name="Gardiner A."/>
            <person name="Garfield D.A."/>
            <person name="Garvin B.E."/>
            <person name="Gibson G."/>
            <person name="Gilbert D."/>
            <person name="Gnerre S."/>
            <person name="Godfrey J."/>
            <person name="Good R."/>
            <person name="Gotea V."/>
            <person name="Gravely B."/>
            <person name="Greenberg A.J."/>
            <person name="Griffiths-Jones S."/>
            <person name="Gross S."/>
            <person name="Guigo R."/>
            <person name="Gustafson E.A."/>
            <person name="Haerty W."/>
            <person name="Hahn M.W."/>
            <person name="Halligan D.L."/>
            <person name="Halpern A.L."/>
            <person name="Halter G.M."/>
            <person name="Han M.V."/>
            <person name="Heger A."/>
            <person name="Hillier L."/>
            <person name="Hinrichs A.S."/>
            <person name="Holmes I."/>
            <person name="Hoskins R.A."/>
            <person name="Hubisz M.J."/>
            <person name="Hultmark D."/>
            <person name="Huntley M.A."/>
            <person name="Jaffe D.B."/>
            <person name="Jagadeeshan S."/>
            <person name="Jeck W.R."/>
            <person name="Johnson J."/>
            <person name="Jones C.D."/>
            <person name="Jordan W.C."/>
            <person name="Karpen G.H."/>
            <person name="Kataoka E."/>
            <person name="Keightley P.D."/>
            <person name="Kheradpour P."/>
            <person name="Kirkness E.F."/>
            <person name="Koerich L.B."/>
            <person name="Kristiansen K."/>
            <person name="Kudrna D."/>
            <person name="Kulathinal R.J."/>
            <person name="Kumar S."/>
            <person name="Kwok R."/>
            <person name="Lander E."/>
            <person name="Langley C.H."/>
            <person name="Lapoint R."/>
            <person name="Lazzaro B.P."/>
            <person name="Lee S.J."/>
            <person name="Levesque L."/>
            <person name="Li R."/>
            <person name="Lin C.F."/>
            <person name="Lin M.F."/>
            <person name="Lindblad-Toh K."/>
            <person name="Llopart A."/>
            <person name="Long M."/>
            <person name="Low L."/>
            <person name="Lozovsky E."/>
            <person name="Lu J."/>
            <person name="Luo M."/>
            <person name="Machado C.A."/>
            <person name="Makalowski W."/>
            <person name="Marzo M."/>
            <person name="Matsuda M."/>
            <person name="Matzkin L."/>
            <person name="McAllister B."/>
            <person name="McBride C.S."/>
            <person name="McKernan B."/>
            <person name="McKernan K."/>
            <person name="Mendez-Lago M."/>
            <person name="Minx P."/>
            <person name="Mollenhauer M.U."/>
            <person name="Montooth K."/>
            <person name="Mount S.M."/>
            <person name="Mu X."/>
            <person name="Myers E."/>
            <person name="Negre B."/>
            <person name="Newfeld S."/>
            <person name="Nielsen R."/>
            <person name="Noor M.A."/>
            <person name="O'Grady P."/>
            <person name="Pachter L."/>
            <person name="Papaceit M."/>
            <person name="Parisi M.J."/>
            <person name="Parisi M."/>
            <person name="Parts L."/>
            <person name="Pedersen J.S."/>
            <person name="Pesole G."/>
            <person name="Phillippy A.M."/>
            <person name="Ponting C.P."/>
            <person name="Pop M."/>
            <person name="Porcelli D."/>
            <person name="Powell J.R."/>
            <person name="Prohaska S."/>
            <person name="Pruitt K."/>
            <person name="Puig M."/>
            <person name="Quesneville H."/>
            <person name="Ram K.R."/>
            <person name="Rand D."/>
            <person name="Rasmussen M.D."/>
            <person name="Reed L.K."/>
            <person name="Reenan R."/>
            <person name="Reily A."/>
            <person name="Remington K.A."/>
            <person name="Rieger T.T."/>
            <person name="Ritchie M.G."/>
            <person name="Robin C."/>
            <person name="Rogers Y.H."/>
            <person name="Rohde C."/>
            <person name="Rozas J."/>
            <person name="Rubenfield M.J."/>
            <person name="Ruiz A."/>
            <person name="Russo S."/>
            <person name="Salzberg S.L."/>
            <person name="Sanchez-Gracia A."/>
            <person name="Saranga D.J."/>
            <person name="Sato H."/>
            <person name="Schaeffer S.W."/>
            <person name="Schatz M.C."/>
            <person name="Schlenke T."/>
            <person name="Schwartz R."/>
            <person name="Segarra C."/>
            <person name="Singh R.S."/>
            <person name="Sirot L."/>
            <person name="Sirota M."/>
            <person name="Sisneros N.B."/>
            <person name="Smith C.D."/>
            <person name="Smith T.F."/>
            <person name="Spieth J."/>
            <person name="Stage D.E."/>
            <person name="Stark A."/>
            <person name="Stephan W."/>
            <person name="Strausberg R.L."/>
            <person name="Strempel S."/>
            <person name="Sturgill D."/>
            <person name="Sutton G."/>
            <person name="Sutton G.G."/>
            <person name="Tao W."/>
            <person name="Teichmann S."/>
            <person name="Tobari Y.N."/>
            <person name="Tomimura Y."/>
            <person name="Tsolas J.M."/>
            <person name="Valente V.L."/>
            <person name="Venter E."/>
            <person name="Venter J.C."/>
            <person name="Vicario S."/>
            <person name="Vieira F.G."/>
            <person name="Vilella A.J."/>
            <person name="Villasante A."/>
            <person name="Walenz B."/>
            <person name="Wang J."/>
            <person name="Wasserman M."/>
            <person name="Watts T."/>
            <person name="Wilson D."/>
            <person name="Wilson R.K."/>
            <person name="Wing R.A."/>
            <person name="Wolfner M.F."/>
            <person name="Wong A."/>
            <person name="Wong G.K."/>
            <person name="Wu C.I."/>
            <person name="Wu G."/>
            <person name="Yamamoto D."/>
            <person name="Yang H.P."/>
            <person name="Yang S.P."/>
            <person name="Yorke J.A."/>
            <person name="Yoshida K."/>
            <person name="Zdobnov E."/>
            <person name="Zhang P."/>
            <person name="Zhang Y."/>
            <person name="Zimin A.V."/>
            <person name="Baldwin J."/>
            <person name="Abdouelleil A."/>
            <person name="Abdulkadir J."/>
            <person name="Abebe A."/>
            <person name="Abera B."/>
            <person name="Abreu J."/>
            <person name="Acer S.C."/>
            <person name="Aftuck L."/>
            <person name="Alexander A."/>
            <person name="An P."/>
            <person name="Anderson E."/>
            <person name="Anderson S."/>
            <person name="Arachi H."/>
            <person name="Azer M."/>
            <person name="Bachantsang P."/>
            <person name="Barry A."/>
            <person name="Bayul T."/>
            <person name="Berlin A."/>
            <person name="Bessette D."/>
            <person name="Bloom T."/>
            <person name="Blye J."/>
            <person name="Boguslavskiy L."/>
            <person name="Bonnet C."/>
            <person name="Boukhgalter B."/>
            <person name="Bourzgui I."/>
            <person name="Brown A."/>
            <person name="Cahill P."/>
            <person name="Channer S."/>
            <person name="Cheshatsang Y."/>
            <person name="Chuda L."/>
            <person name="Citroen M."/>
            <person name="Collymore A."/>
            <person name="Cooke P."/>
            <person name="Costello M."/>
            <person name="D'Aco K."/>
            <person name="Daza R."/>
            <person name="De Haan G."/>
            <person name="DeGray S."/>
            <person name="DeMaso C."/>
            <person name="Dhargay N."/>
            <person name="Dooley K."/>
            <person name="Dooley E."/>
            <person name="Doricent M."/>
            <person name="Dorje P."/>
            <person name="Dorjee K."/>
            <person name="Dupes A."/>
            <person name="Elong R."/>
            <person name="Falk J."/>
            <person name="Farina A."/>
            <person name="Faro S."/>
            <person name="Ferguson D."/>
            <person name="Fisher S."/>
            <person name="Foley C.D."/>
            <person name="Franke A."/>
            <person name="Friedrich D."/>
            <person name="Gadbois L."/>
            <person name="Gearin G."/>
            <person name="Gearin C.R."/>
            <person name="Giannoukos G."/>
            <person name="Goode T."/>
            <person name="Graham J."/>
            <person name="Grandbois E."/>
            <person name="Grewal S."/>
            <person name="Gyaltsen K."/>
            <person name="Hafez N."/>
            <person name="Hagos B."/>
            <person name="Hall J."/>
            <person name="Henson C."/>
            <person name="Hollinger A."/>
            <person name="Honan T."/>
            <person name="Huard M.D."/>
            <person name="Hughes L."/>
            <person name="Hurhula B."/>
            <person name="Husby M.E."/>
            <person name="Kamat A."/>
            <person name="Kanga B."/>
            <person name="Kashin S."/>
            <person name="Khazanovich D."/>
            <person name="Kisner P."/>
            <person name="Lance K."/>
            <person name="Lara M."/>
            <person name="Lee W."/>
            <person name="Lennon N."/>
            <person name="Letendre F."/>
            <person name="LeVine R."/>
            <person name="Lipovsky A."/>
            <person name="Liu X."/>
            <person name="Liu J."/>
            <person name="Liu S."/>
            <person name="Lokyitsang T."/>
            <person name="Lokyitsang Y."/>
            <person name="Lubonja R."/>
            <person name="Lui A."/>
            <person name="MacDonald P."/>
            <person name="Magnisalis V."/>
            <person name="Maru K."/>
            <person name="Matthews C."/>
            <person name="McCusker W."/>
            <person name="McDonough S."/>
            <person name="Mehta T."/>
            <person name="Meldrim J."/>
            <person name="Meneus L."/>
            <person name="Mihai O."/>
            <person name="Mihalev A."/>
            <person name="Mihova T."/>
            <person name="Mittelman R."/>
            <person name="Mlenga V."/>
            <person name="Montmayeur A."/>
            <person name="Mulrain L."/>
            <person name="Navidi A."/>
            <person name="Naylor J."/>
            <person name="Negash T."/>
            <person name="Nguyen T."/>
            <person name="Nguyen N."/>
            <person name="Nicol R."/>
            <person name="Norbu C."/>
            <person name="Norbu N."/>
            <person name="Novod N."/>
            <person name="O'Neill B."/>
            <person name="Osman S."/>
            <person name="Markiewicz E."/>
            <person name="Oyono O.L."/>
            <person name="Patti C."/>
            <person name="Phunkhang P."/>
            <person name="Pierre F."/>
            <person name="Priest M."/>
            <person name="Raghuraman S."/>
            <person name="Rege F."/>
            <person name="Reyes R."/>
            <person name="Rise C."/>
            <person name="Rogov P."/>
            <person name="Ross K."/>
            <person name="Ryan E."/>
            <person name="Settipalli S."/>
            <person name="Shea T."/>
            <person name="Sherpa N."/>
            <person name="Shi L."/>
            <person name="Shih D."/>
            <person name="Sparrow T."/>
            <person name="Spaulding J."/>
            <person name="Stalker J."/>
            <person name="Stange-Thomann N."/>
            <person name="Stavropoulos S."/>
            <person name="Stone C."/>
            <person name="Strader C."/>
            <person name="Tesfaye S."/>
            <person name="Thomson T."/>
            <person name="Thoulutsang Y."/>
            <person name="Thoulutsang D."/>
            <person name="Topham K."/>
            <person name="Topping I."/>
            <person name="Tsamla T."/>
            <person name="Vassiliev H."/>
            <person name="Vo A."/>
            <person name="Wangchuk T."/>
            <person name="Wangdi T."/>
            <person name="Weiand M."/>
            <person name="Wilkinson J."/>
            <person name="Wilson A."/>
            <person name="Yadav S."/>
            <person name="Young G."/>
            <person name="Yu Q."/>
            <person name="Zembek L."/>
            <person name="Zhong D."/>
            <person name="Zimmer A."/>
            <person name="Zwirko Z."/>
            <person name="Jaffe D.B."/>
            <person name="Alvarez P."/>
            <person name="Brockman W."/>
            <person name="Butler J."/>
            <person name="Chin C."/>
            <person name="Gnerre S."/>
            <person name="Grabherr M."/>
            <person name="Kleber M."/>
            <person name="Mauceli E."/>
            <person name="MacCallum I."/>
        </authorList>
    </citation>
    <scope>NUCLEOTIDE SEQUENCE [LARGE SCALE GENOMIC DNA]</scope>
    <source>
        <strain evidence="3">Tucson 14024-0371.13</strain>
    </source>
</reference>
<dbReference type="Gene3D" id="1.10.20.10">
    <property type="entry name" value="Histone, subunit A"/>
    <property type="match status" value="1"/>
</dbReference>